<dbReference type="PANTHER" id="PTHR48051">
    <property type="match status" value="1"/>
</dbReference>
<dbReference type="InterPro" id="IPR001611">
    <property type="entry name" value="Leu-rich_rpt"/>
</dbReference>
<dbReference type="Pfam" id="PF13855">
    <property type="entry name" value="LRR_8"/>
    <property type="match status" value="2"/>
</dbReference>
<comment type="function">
    <text evidence="4">Leucine-rich repeat protein that likely mediates protein interactions, possibly in the context of signal transduction.</text>
</comment>
<organism evidence="6 7">
    <name type="scientific">Artemisia annua</name>
    <name type="common">Sweet wormwood</name>
    <dbReference type="NCBI Taxonomy" id="35608"/>
    <lineage>
        <taxon>Eukaryota</taxon>
        <taxon>Viridiplantae</taxon>
        <taxon>Streptophyta</taxon>
        <taxon>Embryophyta</taxon>
        <taxon>Tracheophyta</taxon>
        <taxon>Spermatophyta</taxon>
        <taxon>Magnoliopsida</taxon>
        <taxon>eudicotyledons</taxon>
        <taxon>Gunneridae</taxon>
        <taxon>Pentapetalae</taxon>
        <taxon>asterids</taxon>
        <taxon>campanulids</taxon>
        <taxon>Asterales</taxon>
        <taxon>Asteraceae</taxon>
        <taxon>Asteroideae</taxon>
        <taxon>Anthemideae</taxon>
        <taxon>Artemisiinae</taxon>
        <taxon>Artemisia</taxon>
    </lineage>
</organism>
<keyword evidence="2" id="KW-0677">Repeat</keyword>
<proteinExistence type="inferred from homology"/>
<comment type="similarity">
    <text evidence="3">Belongs to the SHOC2 family.</text>
</comment>
<sequence length="529" mass="58591">MDPNPKKFPILSYVMSKLPSRNNNHNTSPDFDIEQPPLTAADSSNTEKPYFEITERMPYLNDPDLINSMRATVADVSRTRSVLKTLGECPDHEFVDIARARLAEMDKDRVADVADRLDDVSLTVDEVKDGKDEVEDKERHAFEAVIKVYEMHQSYEKMLSEAEMKLEKLYNAAKRGGKGGKAVASGEGEEGSSRGLDVDGEDEGVTEEVVGILNDAMASNAERVDLSEKRLPFLPEAFGKLKMLVSLKLSSNQLEVLPDSIAGLENLEELYVSSNLLESLPDSIGLLLKLKILDVSSNKLTSLPDSICHCRSLVELDASFNKLTYIPTNIGYELENLKKFSVPLNKIRSLPTSIGEMTSLQFLDVHFNELRVVPPSIGRLSNLEILNLSGNFSDLTSLPFTIGDLTNLKELDISNNQIRELPVTFGRLENLKKLNLGENPMVIPPKEVVDEGVESVKEFMAKRLLDALIEEEEKSKSVENQEQAEGGGWLTRSTSWLTNAVAGAAGTVGGYLANKKETTNEDPFLNQQL</sequence>
<dbReference type="GO" id="GO:0005737">
    <property type="term" value="C:cytoplasm"/>
    <property type="evidence" value="ECO:0007669"/>
    <property type="project" value="TreeGrafter"/>
</dbReference>
<dbReference type="STRING" id="35608.A0A2U1LQ83"/>
<dbReference type="PROSITE" id="PS51450">
    <property type="entry name" value="LRR"/>
    <property type="match status" value="3"/>
</dbReference>
<feature type="compositionally biased region" description="Polar residues" evidence="5">
    <location>
        <begin position="19"/>
        <end position="29"/>
    </location>
</feature>
<evidence type="ECO:0000256" key="4">
    <source>
        <dbReference type="ARBA" id="ARBA00037519"/>
    </source>
</evidence>
<dbReference type="Proteomes" id="UP000245207">
    <property type="component" value="Unassembled WGS sequence"/>
</dbReference>
<dbReference type="SUPFAM" id="SSF52058">
    <property type="entry name" value="L domain-like"/>
    <property type="match status" value="1"/>
</dbReference>
<dbReference type="AlphaFoldDB" id="A0A2U1LQ83"/>
<evidence type="ECO:0000313" key="7">
    <source>
        <dbReference type="Proteomes" id="UP000245207"/>
    </source>
</evidence>
<dbReference type="GO" id="GO:0006952">
    <property type="term" value="P:defense response"/>
    <property type="evidence" value="ECO:0007669"/>
    <property type="project" value="UniProtKB-ARBA"/>
</dbReference>
<dbReference type="PANTHER" id="PTHR48051:SF54">
    <property type="entry name" value="LEUCINE-RICH REPEAT-CONTAINING PROTEIN"/>
    <property type="match status" value="1"/>
</dbReference>
<evidence type="ECO:0000256" key="5">
    <source>
        <dbReference type="SAM" id="MobiDB-lite"/>
    </source>
</evidence>
<feature type="region of interest" description="Disordered" evidence="5">
    <location>
        <begin position="19"/>
        <end position="46"/>
    </location>
</feature>
<name>A0A2U1LQ83_ARTAN</name>
<keyword evidence="1" id="KW-0433">Leucine-rich repeat</keyword>
<dbReference type="SMART" id="SM00364">
    <property type="entry name" value="LRR_BAC"/>
    <property type="match status" value="7"/>
</dbReference>
<keyword evidence="7" id="KW-1185">Reference proteome</keyword>
<dbReference type="GO" id="GO:0051707">
    <property type="term" value="P:response to other organism"/>
    <property type="evidence" value="ECO:0007669"/>
    <property type="project" value="UniProtKB-ARBA"/>
</dbReference>
<feature type="region of interest" description="Disordered" evidence="5">
    <location>
        <begin position="176"/>
        <end position="200"/>
    </location>
</feature>
<accession>A0A2U1LQ83</accession>
<reference evidence="6 7" key="1">
    <citation type="journal article" date="2018" name="Mol. Plant">
        <title>The genome of Artemisia annua provides insight into the evolution of Asteraceae family and artemisinin biosynthesis.</title>
        <authorList>
            <person name="Shen Q."/>
            <person name="Zhang L."/>
            <person name="Liao Z."/>
            <person name="Wang S."/>
            <person name="Yan T."/>
            <person name="Shi P."/>
            <person name="Liu M."/>
            <person name="Fu X."/>
            <person name="Pan Q."/>
            <person name="Wang Y."/>
            <person name="Lv Z."/>
            <person name="Lu X."/>
            <person name="Zhang F."/>
            <person name="Jiang W."/>
            <person name="Ma Y."/>
            <person name="Chen M."/>
            <person name="Hao X."/>
            <person name="Li L."/>
            <person name="Tang Y."/>
            <person name="Lv G."/>
            <person name="Zhou Y."/>
            <person name="Sun X."/>
            <person name="Brodelius P.E."/>
            <person name="Rose J.K.C."/>
            <person name="Tang K."/>
        </authorList>
    </citation>
    <scope>NUCLEOTIDE SEQUENCE [LARGE SCALE GENOMIC DNA]</scope>
    <source>
        <strain evidence="7">cv. Huhao1</strain>
        <tissue evidence="6">Leaf</tissue>
    </source>
</reference>
<dbReference type="SMART" id="SM00369">
    <property type="entry name" value="LRR_TYP"/>
    <property type="match status" value="6"/>
</dbReference>
<protein>
    <submittedName>
        <fullName evidence="6">Uncharacterized protein</fullName>
    </submittedName>
</protein>
<dbReference type="EMBL" id="PKPP01008263">
    <property type="protein sequence ID" value="PWA51157.1"/>
    <property type="molecule type" value="Genomic_DNA"/>
</dbReference>
<dbReference type="Gene3D" id="3.80.10.10">
    <property type="entry name" value="Ribonuclease Inhibitor"/>
    <property type="match status" value="2"/>
</dbReference>
<dbReference type="InterPro" id="IPR050216">
    <property type="entry name" value="LRR_domain-containing"/>
</dbReference>
<evidence type="ECO:0000313" key="6">
    <source>
        <dbReference type="EMBL" id="PWA51157.1"/>
    </source>
</evidence>
<comment type="caution">
    <text evidence="6">The sequence shown here is derived from an EMBL/GenBank/DDBJ whole genome shotgun (WGS) entry which is preliminary data.</text>
</comment>
<dbReference type="InterPro" id="IPR003591">
    <property type="entry name" value="Leu-rich_rpt_typical-subtyp"/>
</dbReference>
<dbReference type="PRINTS" id="PR00019">
    <property type="entry name" value="LEURICHRPT"/>
</dbReference>
<gene>
    <name evidence="6" type="ORF">CTI12_AA458500</name>
</gene>
<dbReference type="FunFam" id="3.80.10.10:FF:000405">
    <property type="entry name" value="Plant intracellular Ras-group-related LRR protein 4"/>
    <property type="match status" value="1"/>
</dbReference>
<evidence type="ECO:0000256" key="1">
    <source>
        <dbReference type="ARBA" id="ARBA00022614"/>
    </source>
</evidence>
<dbReference type="SMART" id="SM00365">
    <property type="entry name" value="LRR_SD22"/>
    <property type="match status" value="4"/>
</dbReference>
<dbReference type="OrthoDB" id="1668230at2759"/>
<evidence type="ECO:0000256" key="3">
    <source>
        <dbReference type="ARBA" id="ARBA00023786"/>
    </source>
</evidence>
<dbReference type="InterPro" id="IPR032675">
    <property type="entry name" value="LRR_dom_sf"/>
</dbReference>
<evidence type="ECO:0000256" key="2">
    <source>
        <dbReference type="ARBA" id="ARBA00022737"/>
    </source>
</evidence>